<dbReference type="EMBL" id="FOOX01000026">
    <property type="protein sequence ID" value="SFH35101.1"/>
    <property type="molecule type" value="Genomic_DNA"/>
</dbReference>
<dbReference type="InterPro" id="IPR001537">
    <property type="entry name" value="SpoU_MeTrfase"/>
</dbReference>
<dbReference type="SUPFAM" id="SSF55315">
    <property type="entry name" value="L30e-like"/>
    <property type="match status" value="1"/>
</dbReference>
<dbReference type="CDD" id="cd18095">
    <property type="entry name" value="SpoU-like_rRNA-MTase"/>
    <property type="match status" value="1"/>
</dbReference>
<gene>
    <name evidence="5" type="ORF">SAMN05660649_04855</name>
</gene>
<dbReference type="InterPro" id="IPR013123">
    <property type="entry name" value="SpoU_subst-bd"/>
</dbReference>
<evidence type="ECO:0000256" key="3">
    <source>
        <dbReference type="ARBA" id="ARBA00022679"/>
    </source>
</evidence>
<sequence length="275" mass="29887">MLVSRQNLRIKYVRRLHQKKFRDSEGKFLIEGIRFLEEAINANWPLEAVFYEPSLESGDRGRLLLGNLSKSGAALIAVDKLLFSEIADTESPQGILAVAKKPLEFDFNPVEWSKAQRDLLVLVDGVRDPGNLGTIIRSADAAGADCVFILKGTVDPYNTKTLRSTMGSIFHIPIINVDDRRGFLTGLLAGGWKLVVGDPAAQKLLCHADLTRDTVLVIGSEASGVSADLHKDAGSLVKIPMPGRAESLNAGVAAGIMLYETVRQRMAAGRIIARP</sequence>
<dbReference type="GO" id="GO:0003723">
    <property type="term" value="F:RNA binding"/>
    <property type="evidence" value="ECO:0007669"/>
    <property type="project" value="InterPro"/>
</dbReference>
<evidence type="ECO:0000256" key="1">
    <source>
        <dbReference type="ARBA" id="ARBA00007228"/>
    </source>
</evidence>
<dbReference type="PANTHER" id="PTHR43191:SF2">
    <property type="entry name" value="RRNA METHYLTRANSFERASE 3, MITOCHONDRIAL"/>
    <property type="match status" value="1"/>
</dbReference>
<dbReference type="InterPro" id="IPR029028">
    <property type="entry name" value="Alpha/beta_knot_MTases"/>
</dbReference>
<dbReference type="SMART" id="SM00967">
    <property type="entry name" value="SpoU_sub_bind"/>
    <property type="match status" value="1"/>
</dbReference>
<dbReference type="GO" id="GO:0008173">
    <property type="term" value="F:RNA methyltransferase activity"/>
    <property type="evidence" value="ECO:0007669"/>
    <property type="project" value="InterPro"/>
</dbReference>
<keyword evidence="2 5" id="KW-0489">Methyltransferase</keyword>
<dbReference type="InterPro" id="IPR051259">
    <property type="entry name" value="rRNA_Methyltransferase"/>
</dbReference>
<dbReference type="InterPro" id="IPR029064">
    <property type="entry name" value="Ribosomal_eL30-like_sf"/>
</dbReference>
<dbReference type="GO" id="GO:0006396">
    <property type="term" value="P:RNA processing"/>
    <property type="evidence" value="ECO:0007669"/>
    <property type="project" value="InterPro"/>
</dbReference>
<dbReference type="OrthoDB" id="9794400at2"/>
<proteinExistence type="inferred from homology"/>
<evidence type="ECO:0000313" key="5">
    <source>
        <dbReference type="EMBL" id="SFH35101.1"/>
    </source>
</evidence>
<dbReference type="Gene3D" id="3.30.1330.30">
    <property type="match status" value="1"/>
</dbReference>
<dbReference type="GO" id="GO:0005737">
    <property type="term" value="C:cytoplasm"/>
    <property type="evidence" value="ECO:0007669"/>
    <property type="project" value="UniProtKB-ARBA"/>
</dbReference>
<dbReference type="STRING" id="341036.SAMN05660649_04855"/>
<feature type="domain" description="RNA 2-O ribose methyltransferase substrate binding" evidence="4">
    <location>
        <begin position="29"/>
        <end position="105"/>
    </location>
</feature>
<accession>A0A1I2ZDC6</accession>
<dbReference type="Pfam" id="PF00588">
    <property type="entry name" value="SpoU_methylase"/>
    <property type="match status" value="1"/>
</dbReference>
<protein>
    <submittedName>
        <fullName evidence="5">RNA methyltransferase, TrmH family</fullName>
    </submittedName>
</protein>
<comment type="similarity">
    <text evidence="1">Belongs to the class IV-like SAM-binding methyltransferase superfamily. RNA methyltransferase TrmH family.</text>
</comment>
<keyword evidence="6" id="KW-1185">Reference proteome</keyword>
<evidence type="ECO:0000259" key="4">
    <source>
        <dbReference type="SMART" id="SM00967"/>
    </source>
</evidence>
<dbReference type="GO" id="GO:0032259">
    <property type="term" value="P:methylation"/>
    <property type="evidence" value="ECO:0007669"/>
    <property type="project" value="UniProtKB-KW"/>
</dbReference>
<dbReference type="Pfam" id="PF22435">
    <property type="entry name" value="MRM3-like_sub_bind"/>
    <property type="match status" value="1"/>
</dbReference>
<evidence type="ECO:0000313" key="6">
    <source>
        <dbReference type="Proteomes" id="UP000199337"/>
    </source>
</evidence>
<dbReference type="InterPro" id="IPR053888">
    <property type="entry name" value="MRM3-like_sub_bind"/>
</dbReference>
<dbReference type="InterPro" id="IPR029026">
    <property type="entry name" value="tRNA_m1G_MTases_N"/>
</dbReference>
<evidence type="ECO:0000256" key="2">
    <source>
        <dbReference type="ARBA" id="ARBA00022603"/>
    </source>
</evidence>
<dbReference type="Proteomes" id="UP000199337">
    <property type="component" value="Unassembled WGS sequence"/>
</dbReference>
<reference evidence="6" key="1">
    <citation type="submission" date="2016-10" db="EMBL/GenBank/DDBJ databases">
        <authorList>
            <person name="Varghese N."/>
            <person name="Submissions S."/>
        </authorList>
    </citation>
    <scope>NUCLEOTIDE SEQUENCE [LARGE SCALE GENOMIC DNA]</scope>
    <source>
        <strain evidence="6">DSM 17038</strain>
    </source>
</reference>
<dbReference type="PANTHER" id="PTHR43191">
    <property type="entry name" value="RRNA METHYLTRANSFERASE 3"/>
    <property type="match status" value="1"/>
</dbReference>
<dbReference type="Gene3D" id="3.40.1280.10">
    <property type="match status" value="1"/>
</dbReference>
<dbReference type="AlphaFoldDB" id="A0A1I2ZDC6"/>
<dbReference type="SUPFAM" id="SSF75217">
    <property type="entry name" value="alpha/beta knot"/>
    <property type="match status" value="1"/>
</dbReference>
<name>A0A1I2ZDC6_9FIRM</name>
<organism evidence="5 6">
    <name type="scientific">Desulfotruncus arcticus DSM 17038</name>
    <dbReference type="NCBI Taxonomy" id="1121424"/>
    <lineage>
        <taxon>Bacteria</taxon>
        <taxon>Bacillati</taxon>
        <taxon>Bacillota</taxon>
        <taxon>Clostridia</taxon>
        <taxon>Eubacteriales</taxon>
        <taxon>Desulfallaceae</taxon>
        <taxon>Desulfotruncus</taxon>
    </lineage>
</organism>
<keyword evidence="3 5" id="KW-0808">Transferase</keyword>